<evidence type="ECO:0000256" key="8">
    <source>
        <dbReference type="SAM" id="Phobius"/>
    </source>
</evidence>
<dbReference type="PANTHER" id="PTHR43731">
    <property type="entry name" value="RHOMBOID PROTEASE"/>
    <property type="match status" value="1"/>
</dbReference>
<comment type="similarity">
    <text evidence="2">Belongs to the peptidase S54 family.</text>
</comment>
<feature type="domain" description="Peptidase S54 rhomboid" evidence="9">
    <location>
        <begin position="154"/>
        <end position="337"/>
    </location>
</feature>
<dbReference type="InterPro" id="IPR050925">
    <property type="entry name" value="Rhomboid_protease_S54"/>
</dbReference>
<name>A0ABR1QZP7_9PEZI</name>
<evidence type="ECO:0000256" key="2">
    <source>
        <dbReference type="ARBA" id="ARBA00009045"/>
    </source>
</evidence>
<proteinExistence type="inferred from homology"/>
<dbReference type="EMBL" id="JAQQWI010000025">
    <property type="protein sequence ID" value="KAK7993076.1"/>
    <property type="molecule type" value="Genomic_DNA"/>
</dbReference>
<comment type="caution">
    <text evidence="10">The sequence shown here is derived from an EMBL/GenBank/DDBJ whole genome shotgun (WGS) entry which is preliminary data.</text>
</comment>
<evidence type="ECO:0000256" key="7">
    <source>
        <dbReference type="SAM" id="MobiDB-lite"/>
    </source>
</evidence>
<comment type="subcellular location">
    <subcellularLocation>
        <location evidence="1">Membrane</location>
        <topology evidence="1">Multi-pass membrane protein</topology>
    </subcellularLocation>
</comment>
<evidence type="ECO:0000256" key="3">
    <source>
        <dbReference type="ARBA" id="ARBA00022692"/>
    </source>
</evidence>
<dbReference type="Proteomes" id="UP001396898">
    <property type="component" value="Unassembled WGS sequence"/>
</dbReference>
<evidence type="ECO:0000256" key="1">
    <source>
        <dbReference type="ARBA" id="ARBA00004141"/>
    </source>
</evidence>
<dbReference type="Gene3D" id="1.20.1540.10">
    <property type="entry name" value="Rhomboid-like"/>
    <property type="match status" value="1"/>
</dbReference>
<evidence type="ECO:0000313" key="11">
    <source>
        <dbReference type="Proteomes" id="UP001396898"/>
    </source>
</evidence>
<dbReference type="SUPFAM" id="SSF144091">
    <property type="entry name" value="Rhomboid-like"/>
    <property type="match status" value="1"/>
</dbReference>
<feature type="transmembrane region" description="Helical" evidence="8">
    <location>
        <begin position="45"/>
        <end position="67"/>
    </location>
</feature>
<gene>
    <name evidence="10" type="ORF">PG991_016255</name>
</gene>
<feature type="transmembrane region" description="Helical" evidence="8">
    <location>
        <begin position="250"/>
        <end position="267"/>
    </location>
</feature>
<keyword evidence="6 8" id="KW-0472">Membrane</keyword>
<evidence type="ECO:0000259" key="9">
    <source>
        <dbReference type="Pfam" id="PF01694"/>
    </source>
</evidence>
<dbReference type="Pfam" id="PF01694">
    <property type="entry name" value="Rhomboid"/>
    <property type="match status" value="1"/>
</dbReference>
<sequence>MSDTGALNSALPHGLHFFHTSAATASRPVGINTTASPRPESSGMFLSRICFVWGFAIASCHVTLWWIGCRDALLEDLAVISNTKAKMGLSHLSDPDFANFMQDGKLSTEQQSMLFETRLQMVMRGRDLIPAGLMDMVDHCRDHWHFSLQNWSEGRYHTALSSVFCHRDLQHLAQGAIMVPYLLNLAFRCGFSPGAVVVLTVGSQLACSAGDAVYSRSSLPTATNSPGQDRRIPQSNIDGLIRARRSMGSSGVLFGVATALACLHPTAQMIGGIPLWPVMPLLLCTDMAGMLWQDQRRDTQRVVENGSRTGRGRSGDRSSAGHLAGAAFGLVFALVKFRLGSRL</sequence>
<evidence type="ECO:0000256" key="6">
    <source>
        <dbReference type="ARBA" id="ARBA00023136"/>
    </source>
</evidence>
<keyword evidence="4" id="KW-0378">Hydrolase</keyword>
<keyword evidence="11" id="KW-1185">Reference proteome</keyword>
<dbReference type="PANTHER" id="PTHR43731:SF14">
    <property type="entry name" value="PRESENILIN-ASSOCIATED RHOMBOID-LIKE PROTEIN, MITOCHONDRIAL"/>
    <property type="match status" value="1"/>
</dbReference>
<keyword evidence="5 8" id="KW-1133">Transmembrane helix</keyword>
<reference evidence="10 11" key="1">
    <citation type="submission" date="2023-01" db="EMBL/GenBank/DDBJ databases">
        <title>Analysis of 21 Apiospora genomes using comparative genomics revels a genus with tremendous synthesis potential of carbohydrate active enzymes and secondary metabolites.</title>
        <authorList>
            <person name="Sorensen T."/>
        </authorList>
    </citation>
    <scope>NUCLEOTIDE SEQUENCE [LARGE SCALE GENOMIC DNA]</scope>
    <source>
        <strain evidence="10 11">CBS 20057</strain>
    </source>
</reference>
<evidence type="ECO:0000313" key="10">
    <source>
        <dbReference type="EMBL" id="KAK7993076.1"/>
    </source>
</evidence>
<evidence type="ECO:0000256" key="5">
    <source>
        <dbReference type="ARBA" id="ARBA00022989"/>
    </source>
</evidence>
<keyword evidence="3 8" id="KW-0812">Transmembrane</keyword>
<accession>A0ABR1QZP7</accession>
<dbReference type="InterPro" id="IPR035952">
    <property type="entry name" value="Rhomboid-like_sf"/>
</dbReference>
<feature type="region of interest" description="Disordered" evidence="7">
    <location>
        <begin position="299"/>
        <end position="320"/>
    </location>
</feature>
<organism evidence="10 11">
    <name type="scientific">Apiospora marii</name>
    <dbReference type="NCBI Taxonomy" id="335849"/>
    <lineage>
        <taxon>Eukaryota</taxon>
        <taxon>Fungi</taxon>
        <taxon>Dikarya</taxon>
        <taxon>Ascomycota</taxon>
        <taxon>Pezizomycotina</taxon>
        <taxon>Sordariomycetes</taxon>
        <taxon>Xylariomycetidae</taxon>
        <taxon>Amphisphaeriales</taxon>
        <taxon>Apiosporaceae</taxon>
        <taxon>Apiospora</taxon>
    </lineage>
</organism>
<protein>
    <recommendedName>
        <fullName evidence="9">Peptidase S54 rhomboid domain-containing protein</fullName>
    </recommendedName>
</protein>
<feature type="transmembrane region" description="Helical" evidence="8">
    <location>
        <begin position="320"/>
        <end position="339"/>
    </location>
</feature>
<evidence type="ECO:0000256" key="4">
    <source>
        <dbReference type="ARBA" id="ARBA00022801"/>
    </source>
</evidence>
<dbReference type="InterPro" id="IPR022764">
    <property type="entry name" value="Peptidase_S54_rhomboid_dom"/>
</dbReference>